<dbReference type="EMBL" id="CAJVQC010019400">
    <property type="protein sequence ID" value="CAG8700949.1"/>
    <property type="molecule type" value="Genomic_DNA"/>
</dbReference>
<keyword evidence="2" id="KW-1185">Reference proteome</keyword>
<comment type="caution">
    <text evidence="1">The sequence shown here is derived from an EMBL/GenBank/DDBJ whole genome shotgun (WGS) entry which is preliminary data.</text>
</comment>
<proteinExistence type="predicted"/>
<name>A0ACA9PCC0_9GLOM</name>
<sequence length="46" mass="5497">SILESTENNDDSSFTSDDNDIPAIRNQRYLKYAYQQFKQQIKNIQR</sequence>
<protein>
    <submittedName>
        <fullName evidence="1">17892_t:CDS:1</fullName>
    </submittedName>
</protein>
<accession>A0ACA9PCC0</accession>
<reference evidence="1" key="1">
    <citation type="submission" date="2021-06" db="EMBL/GenBank/DDBJ databases">
        <authorList>
            <person name="Kallberg Y."/>
            <person name="Tangrot J."/>
            <person name="Rosling A."/>
        </authorList>
    </citation>
    <scope>NUCLEOTIDE SEQUENCE</scope>
    <source>
        <strain evidence="1">MA461A</strain>
    </source>
</reference>
<evidence type="ECO:0000313" key="2">
    <source>
        <dbReference type="Proteomes" id="UP000789920"/>
    </source>
</evidence>
<gene>
    <name evidence="1" type="ORF">RPERSI_LOCUS10024</name>
</gene>
<feature type="non-terminal residue" evidence="1">
    <location>
        <position position="1"/>
    </location>
</feature>
<organism evidence="1 2">
    <name type="scientific">Racocetra persica</name>
    <dbReference type="NCBI Taxonomy" id="160502"/>
    <lineage>
        <taxon>Eukaryota</taxon>
        <taxon>Fungi</taxon>
        <taxon>Fungi incertae sedis</taxon>
        <taxon>Mucoromycota</taxon>
        <taxon>Glomeromycotina</taxon>
        <taxon>Glomeromycetes</taxon>
        <taxon>Diversisporales</taxon>
        <taxon>Gigasporaceae</taxon>
        <taxon>Racocetra</taxon>
    </lineage>
</organism>
<evidence type="ECO:0000313" key="1">
    <source>
        <dbReference type="EMBL" id="CAG8700949.1"/>
    </source>
</evidence>
<dbReference type="Proteomes" id="UP000789920">
    <property type="component" value="Unassembled WGS sequence"/>
</dbReference>